<dbReference type="Gene3D" id="3.30.70.1820">
    <property type="entry name" value="L1 transposable element, RRM domain"/>
    <property type="match status" value="1"/>
</dbReference>
<keyword evidence="1" id="KW-0175">Coiled coil</keyword>
<proteinExistence type="predicted"/>
<dbReference type="InterPro" id="IPR004244">
    <property type="entry name" value="Transposase_22"/>
</dbReference>
<dbReference type="OrthoDB" id="10066957at2759"/>
<dbReference type="RefSeq" id="XP_034250939.1">
    <property type="nucleotide sequence ID" value="XM_034395048.1"/>
</dbReference>
<dbReference type="AlphaFoldDB" id="A0A6P8Y9R1"/>
<dbReference type="PANTHER" id="PTHR11505">
    <property type="entry name" value="L1 TRANSPOSABLE ELEMENT-RELATED"/>
    <property type="match status" value="1"/>
</dbReference>
<protein>
    <submittedName>
        <fullName evidence="3 4">Protein unc-13 homolog C-like</fullName>
    </submittedName>
</protein>
<organism evidence="3">
    <name type="scientific">Thrips palmi</name>
    <name type="common">Melon thrips</name>
    <dbReference type="NCBI Taxonomy" id="161013"/>
    <lineage>
        <taxon>Eukaryota</taxon>
        <taxon>Metazoa</taxon>
        <taxon>Ecdysozoa</taxon>
        <taxon>Arthropoda</taxon>
        <taxon>Hexapoda</taxon>
        <taxon>Insecta</taxon>
        <taxon>Pterygota</taxon>
        <taxon>Neoptera</taxon>
        <taxon>Paraneoptera</taxon>
        <taxon>Thysanoptera</taxon>
        <taxon>Terebrantia</taxon>
        <taxon>Thripoidea</taxon>
        <taxon>Thripidae</taxon>
        <taxon>Thrips</taxon>
    </lineage>
</organism>
<evidence type="ECO:0000256" key="1">
    <source>
        <dbReference type="SAM" id="Coils"/>
    </source>
</evidence>
<dbReference type="GeneID" id="117640486"/>
<reference evidence="3 4" key="1">
    <citation type="submission" date="2025-04" db="UniProtKB">
        <authorList>
            <consortium name="RefSeq"/>
        </authorList>
    </citation>
    <scope>IDENTIFICATION</scope>
    <source>
        <tissue evidence="3 4">Total insect</tissue>
    </source>
</reference>
<feature type="coiled-coil region" evidence="1">
    <location>
        <begin position="41"/>
        <end position="75"/>
    </location>
</feature>
<evidence type="ECO:0000313" key="3">
    <source>
        <dbReference type="RefSeq" id="XP_034232896.1"/>
    </source>
</evidence>
<dbReference type="RefSeq" id="XP_034232896.1">
    <property type="nucleotide sequence ID" value="XM_034377005.1"/>
</dbReference>
<dbReference type="Proteomes" id="UP000515158">
    <property type="component" value="Unplaced"/>
</dbReference>
<accession>A0A6P8Y9R1</accession>
<sequence length="231" mass="26388">MPPKQHQQTKKLAVTEMSVDDLQLMITQAVGAAMKPLQDSVNTLQLEITSLRETVEKLSEELADKDQQIQQLETAVKVGLDEREQYSRRNNVRIFGVKEQSNEDTNNLVIDLAKKMGVHLEHYHIDRSHRIGKAGERPRPIIVKFVSYAERSSLFSAKKRLKGTGVTIREDLTKMRMDLLKTAVSHYSNNAVWTIDGVILVKVNKDRPFRVRSDGDLNKLMKNHPPSELQH</sequence>
<keyword evidence="2" id="KW-1185">Reference proteome</keyword>
<evidence type="ECO:0000313" key="4">
    <source>
        <dbReference type="RefSeq" id="XP_034250939.1"/>
    </source>
</evidence>
<name>A0A6P8Y9R1_THRPL</name>
<dbReference type="KEGG" id="tpal:117651231"/>
<evidence type="ECO:0000313" key="2">
    <source>
        <dbReference type="Proteomes" id="UP000515158"/>
    </source>
</evidence>
<dbReference type="KEGG" id="tpal:117640486"/>
<gene>
    <name evidence="3" type="primary">LOC117640486</name>
    <name evidence="4" type="synonym">LOC117651231</name>
</gene>